<dbReference type="InterPro" id="IPR016181">
    <property type="entry name" value="Acyl_CoA_acyltransferase"/>
</dbReference>
<name>A0AAE0WGA0_9PEZI</name>
<dbReference type="Gene3D" id="3.40.630.30">
    <property type="match status" value="1"/>
</dbReference>
<proteinExistence type="inferred from homology"/>
<dbReference type="PANTHER" id="PTHR10545:SF29">
    <property type="entry name" value="GH14572P-RELATED"/>
    <property type="match status" value="1"/>
</dbReference>
<dbReference type="PROSITE" id="PS51186">
    <property type="entry name" value="GNAT"/>
    <property type="match status" value="1"/>
</dbReference>
<keyword evidence="6" id="KW-1185">Reference proteome</keyword>
<dbReference type="GO" id="GO:0008080">
    <property type="term" value="F:N-acetyltransferase activity"/>
    <property type="evidence" value="ECO:0007669"/>
    <property type="project" value="TreeGrafter"/>
</dbReference>
<dbReference type="GeneID" id="89962521"/>
<reference evidence="5" key="1">
    <citation type="submission" date="2023-07" db="EMBL/GenBank/DDBJ databases">
        <title>Black Yeasts Isolated from many extreme environments.</title>
        <authorList>
            <person name="Coleine C."/>
            <person name="Stajich J.E."/>
            <person name="Selbmann L."/>
        </authorList>
    </citation>
    <scope>NUCLEOTIDE SEQUENCE</scope>
    <source>
        <strain evidence="5">CCFEE 5485</strain>
    </source>
</reference>
<keyword evidence="3" id="KW-0012">Acyltransferase</keyword>
<protein>
    <submittedName>
        <fullName evidence="5">Peroxygenase 1</fullName>
    </submittedName>
</protein>
<comment type="similarity">
    <text evidence="1">Belongs to the acetyltransferase family.</text>
</comment>
<dbReference type="RefSeq" id="XP_064694685.1">
    <property type="nucleotide sequence ID" value="XM_064837981.1"/>
</dbReference>
<dbReference type="Pfam" id="PF00583">
    <property type="entry name" value="Acetyltransf_1"/>
    <property type="match status" value="1"/>
</dbReference>
<dbReference type="AlphaFoldDB" id="A0AAE0WGA0"/>
<dbReference type="InterPro" id="IPR000182">
    <property type="entry name" value="GNAT_dom"/>
</dbReference>
<dbReference type="FunFam" id="3.40.630.30:FF:000064">
    <property type="entry name" value="GNAT family acetyltransferase"/>
    <property type="match status" value="1"/>
</dbReference>
<dbReference type="PANTHER" id="PTHR10545">
    <property type="entry name" value="DIAMINE N-ACETYLTRANSFERASE"/>
    <property type="match status" value="1"/>
</dbReference>
<dbReference type="CDD" id="cd04301">
    <property type="entry name" value="NAT_SF"/>
    <property type="match status" value="1"/>
</dbReference>
<evidence type="ECO:0000256" key="2">
    <source>
        <dbReference type="ARBA" id="ARBA00022679"/>
    </source>
</evidence>
<gene>
    <name evidence="5" type="primary">ats1</name>
    <name evidence="5" type="ORF">LTR78_010260</name>
</gene>
<dbReference type="EMBL" id="JAUTXT010000069">
    <property type="protein sequence ID" value="KAK3669879.1"/>
    <property type="molecule type" value="Genomic_DNA"/>
</dbReference>
<accession>A0AAE0WGA0</accession>
<evidence type="ECO:0000256" key="3">
    <source>
        <dbReference type="ARBA" id="ARBA00023315"/>
    </source>
</evidence>
<evidence type="ECO:0000259" key="4">
    <source>
        <dbReference type="PROSITE" id="PS51186"/>
    </source>
</evidence>
<keyword evidence="2" id="KW-0808">Transferase</keyword>
<dbReference type="InterPro" id="IPR051016">
    <property type="entry name" value="Diverse_Substrate_AcTransf"/>
</dbReference>
<dbReference type="Proteomes" id="UP001274830">
    <property type="component" value="Unassembled WGS sequence"/>
</dbReference>
<dbReference type="SUPFAM" id="SSF55729">
    <property type="entry name" value="Acyl-CoA N-acyltransferases (Nat)"/>
    <property type="match status" value="1"/>
</dbReference>
<feature type="domain" description="N-acetyltransferase" evidence="4">
    <location>
        <begin position="34"/>
        <end position="181"/>
    </location>
</feature>
<evidence type="ECO:0000256" key="1">
    <source>
        <dbReference type="ARBA" id="ARBA00008694"/>
    </source>
</evidence>
<comment type="caution">
    <text evidence="5">The sequence shown here is derived from an EMBL/GenBank/DDBJ whole genome shotgun (WGS) entry which is preliminary data.</text>
</comment>
<evidence type="ECO:0000313" key="6">
    <source>
        <dbReference type="Proteomes" id="UP001274830"/>
    </source>
</evidence>
<organism evidence="5 6">
    <name type="scientific">Recurvomyces mirabilis</name>
    <dbReference type="NCBI Taxonomy" id="574656"/>
    <lineage>
        <taxon>Eukaryota</taxon>
        <taxon>Fungi</taxon>
        <taxon>Dikarya</taxon>
        <taxon>Ascomycota</taxon>
        <taxon>Pezizomycotina</taxon>
        <taxon>Dothideomycetes</taxon>
        <taxon>Dothideomycetidae</taxon>
        <taxon>Mycosphaerellales</taxon>
        <taxon>Teratosphaeriaceae</taxon>
        <taxon>Recurvomyces</taxon>
    </lineage>
</organism>
<sequence length="196" mass="21560">MDSSQQPSITLATTDDVHEIHAMICELASYEKALDAVEATEDTLRQTLTFADSPATHTNPGYAKTLILRLPSTPTSGTNDKPSAVAGMAMYFTNYSTWTGRPGVHLEDLYVRPEYRGRGYGKLLIQALAKETLKIGGKRLEWNCLEWNESSLKFYDGLGAKQMKGWVGLRLDGQELEKMAMGKANGQTNGQTNGHS</sequence>
<evidence type="ECO:0000313" key="5">
    <source>
        <dbReference type="EMBL" id="KAK3669879.1"/>
    </source>
</evidence>